<dbReference type="SMART" id="SM00331">
    <property type="entry name" value="PP2C_SIG"/>
    <property type="match status" value="1"/>
</dbReference>
<dbReference type="SMART" id="SM00091">
    <property type="entry name" value="PAS"/>
    <property type="match status" value="1"/>
</dbReference>
<keyword evidence="1" id="KW-0378">Hydrolase</keyword>
<evidence type="ECO:0000259" key="3">
    <source>
        <dbReference type="PROSITE" id="PS50112"/>
    </source>
</evidence>
<dbReference type="AlphaFoldDB" id="A0A7K3W281"/>
<dbReference type="Gene3D" id="3.30.450.20">
    <property type="entry name" value="PAS domain"/>
    <property type="match status" value="1"/>
</dbReference>
<sequence>MPGPDVVGDPHRIAAARRLLVEVPGPAAFDRLSGLAARLLGTGHAKVTLFTDQDTVVGGYGLPPGVVGGPALLTGALSAVTVRQGSALVVQDAAAQPHLAHLPAVTSGQVAAYLGAPLVAASGHVVGVLAVYDPRPRPWSDDDAALLEQLAASVIAELELSAARSAIGVSLARLDVALEAASIGIWERDLRTGVVHWDERCAAIFGIEGAVETTSVQDLMSERIHPDDRDAVTEAMRSALSGTGEFLVEARVLRVDGTVRWTVSRGRVVTDSAGSPRRVLGTAVDVTAAREQAERRMSAVQRAAAIAEVAAQLANATRITQLAEIALRGAAVLGAESIGLAVFDPGGGPLRLHLTRRIVDAVASEADVQLPPEGIPLEQDDELPTQYVARHGERLLFADAAAAEARFPRMAEINAVLGTRAVAALPLRVEGRPLGSFIVVWATDHAFTESDVELLEGLTAQIALTASRLQADLVRADAVAAMTEANGRLQLLADAGRVLSGSLDIAQQVGQLADLVVPTLADWCWLVVTDEQGRLHELASAHRDPGLRAELELYVHSMVAVMTEHAAAQVVTRTGRPLVLPEIDRERVERALPEDATRQLLARLGLASGTIVPLVARGQTLGALGLFNAADRGSHTQAEIDTALEVGRRAGLALHHARLYGQQRALADALQHSMLTAPPEPDHCEIVVRYVPAAAGAEIGGDWYDAFLEAGGATVLAIGDVVGHDSRAAAAMGQVRGLLRGISYSSGAPPAEVLTQLDRAIRGLALDTMATALVARIEQDDADLRLDQARLRWSSAGHPPPIVVAPDGVVTVLEPLPADLLLGVQPSTARTDRVVVLPAGSTLFLYTDGLVERRDRDLDTGTAQLAAVLGESAGLTLDELCDRVLEQLFLPDAEDDVALLAVRLSAHSEPRPAEAGSQLVPPGIEPAPPVQPVAGTDR</sequence>
<comment type="caution">
    <text evidence="5">The sequence shown here is derived from an EMBL/GenBank/DDBJ whole genome shotgun (WGS) entry which is preliminary data.</text>
</comment>
<dbReference type="Gene3D" id="3.60.40.10">
    <property type="entry name" value="PPM-type phosphatase domain"/>
    <property type="match status" value="1"/>
</dbReference>
<dbReference type="InterPro" id="IPR029016">
    <property type="entry name" value="GAF-like_dom_sf"/>
</dbReference>
<dbReference type="Gene3D" id="2.10.70.100">
    <property type="match status" value="1"/>
</dbReference>
<dbReference type="InterPro" id="IPR001610">
    <property type="entry name" value="PAC"/>
</dbReference>
<dbReference type="Pfam" id="PF13185">
    <property type="entry name" value="GAF_2"/>
    <property type="match status" value="1"/>
</dbReference>
<organism evidence="5 6">
    <name type="scientific">Geodermatophilus sabuli</name>
    <dbReference type="NCBI Taxonomy" id="1564158"/>
    <lineage>
        <taxon>Bacteria</taxon>
        <taxon>Bacillati</taxon>
        <taxon>Actinomycetota</taxon>
        <taxon>Actinomycetes</taxon>
        <taxon>Geodermatophilales</taxon>
        <taxon>Geodermatophilaceae</taxon>
        <taxon>Geodermatophilus</taxon>
    </lineage>
</organism>
<dbReference type="SMART" id="SM00086">
    <property type="entry name" value="PAC"/>
    <property type="match status" value="1"/>
</dbReference>
<evidence type="ECO:0000256" key="1">
    <source>
        <dbReference type="ARBA" id="ARBA00022801"/>
    </source>
</evidence>
<dbReference type="PANTHER" id="PTHR43156">
    <property type="entry name" value="STAGE II SPORULATION PROTEIN E-RELATED"/>
    <property type="match status" value="1"/>
</dbReference>
<dbReference type="InterPro" id="IPR052016">
    <property type="entry name" value="Bact_Sigma-Reg"/>
</dbReference>
<dbReference type="SMART" id="SM00065">
    <property type="entry name" value="GAF"/>
    <property type="match status" value="3"/>
</dbReference>
<dbReference type="NCBIfam" id="TIGR00229">
    <property type="entry name" value="sensory_box"/>
    <property type="match status" value="1"/>
</dbReference>
<dbReference type="PROSITE" id="PS50113">
    <property type="entry name" value="PAC"/>
    <property type="match status" value="1"/>
</dbReference>
<evidence type="ECO:0000256" key="2">
    <source>
        <dbReference type="SAM" id="MobiDB-lite"/>
    </source>
</evidence>
<dbReference type="Gene3D" id="3.30.450.40">
    <property type="match status" value="3"/>
</dbReference>
<dbReference type="InterPro" id="IPR000700">
    <property type="entry name" value="PAS-assoc_C"/>
</dbReference>
<dbReference type="Pfam" id="PF01590">
    <property type="entry name" value="GAF"/>
    <property type="match status" value="2"/>
</dbReference>
<dbReference type="CDD" id="cd00130">
    <property type="entry name" value="PAS"/>
    <property type="match status" value="1"/>
</dbReference>
<dbReference type="SUPFAM" id="SSF55785">
    <property type="entry name" value="PYP-like sensor domain (PAS domain)"/>
    <property type="match status" value="1"/>
</dbReference>
<gene>
    <name evidence="5" type="ORF">GCU56_14095</name>
</gene>
<reference evidence="5 6" key="1">
    <citation type="submission" date="2020-02" db="EMBL/GenBank/DDBJ databases">
        <title>Geodermatophilus sabuli CPCC 205279 I12A-02694.</title>
        <authorList>
            <person name="Jiang Z."/>
        </authorList>
    </citation>
    <scope>NUCLEOTIDE SEQUENCE [LARGE SCALE GENOMIC DNA]</scope>
    <source>
        <strain evidence="5 6">I12A-02694</strain>
    </source>
</reference>
<dbReference type="InterPro" id="IPR035965">
    <property type="entry name" value="PAS-like_dom_sf"/>
</dbReference>
<feature type="domain" description="PAC" evidence="4">
    <location>
        <begin position="246"/>
        <end position="298"/>
    </location>
</feature>
<name>A0A7K3W281_9ACTN</name>
<dbReference type="InterPro" id="IPR013655">
    <property type="entry name" value="PAS_fold_3"/>
</dbReference>
<accession>A0A7K3W281</accession>
<dbReference type="EMBL" id="JAAGWF010000015">
    <property type="protein sequence ID" value="NEK58999.1"/>
    <property type="molecule type" value="Genomic_DNA"/>
</dbReference>
<feature type="region of interest" description="Disordered" evidence="2">
    <location>
        <begin position="909"/>
        <end position="938"/>
    </location>
</feature>
<dbReference type="InterPro" id="IPR001932">
    <property type="entry name" value="PPM-type_phosphatase-like_dom"/>
</dbReference>
<proteinExistence type="predicted"/>
<dbReference type="InterPro" id="IPR000014">
    <property type="entry name" value="PAS"/>
</dbReference>
<dbReference type="InterPro" id="IPR003018">
    <property type="entry name" value="GAF"/>
</dbReference>
<evidence type="ECO:0000313" key="5">
    <source>
        <dbReference type="EMBL" id="NEK58999.1"/>
    </source>
</evidence>
<dbReference type="Pfam" id="PF08447">
    <property type="entry name" value="PAS_3"/>
    <property type="match status" value="1"/>
</dbReference>
<dbReference type="InterPro" id="IPR036457">
    <property type="entry name" value="PPM-type-like_dom_sf"/>
</dbReference>
<dbReference type="PROSITE" id="PS50112">
    <property type="entry name" value="PAS"/>
    <property type="match status" value="1"/>
</dbReference>
<feature type="domain" description="PAS" evidence="3">
    <location>
        <begin position="170"/>
        <end position="243"/>
    </location>
</feature>
<evidence type="ECO:0000259" key="4">
    <source>
        <dbReference type="PROSITE" id="PS50113"/>
    </source>
</evidence>
<dbReference type="GO" id="GO:0016791">
    <property type="term" value="F:phosphatase activity"/>
    <property type="evidence" value="ECO:0007669"/>
    <property type="project" value="TreeGrafter"/>
</dbReference>
<dbReference type="PANTHER" id="PTHR43156:SF2">
    <property type="entry name" value="STAGE II SPORULATION PROTEIN E"/>
    <property type="match status" value="1"/>
</dbReference>
<dbReference type="SUPFAM" id="SSF55781">
    <property type="entry name" value="GAF domain-like"/>
    <property type="match status" value="3"/>
</dbReference>
<dbReference type="Pfam" id="PF07228">
    <property type="entry name" value="SpoIIE"/>
    <property type="match status" value="1"/>
</dbReference>
<evidence type="ECO:0000313" key="6">
    <source>
        <dbReference type="Proteomes" id="UP000470246"/>
    </source>
</evidence>
<dbReference type="SUPFAM" id="SSF81606">
    <property type="entry name" value="PP2C-like"/>
    <property type="match status" value="1"/>
</dbReference>
<keyword evidence="6" id="KW-1185">Reference proteome</keyword>
<protein>
    <submittedName>
        <fullName evidence="5">SpoIIE family protein phosphatase</fullName>
    </submittedName>
</protein>
<dbReference type="Proteomes" id="UP000470246">
    <property type="component" value="Unassembled WGS sequence"/>
</dbReference>